<dbReference type="Pfam" id="PF13181">
    <property type="entry name" value="TPR_8"/>
    <property type="match status" value="1"/>
</dbReference>
<reference evidence="2 3" key="1">
    <citation type="submission" date="2021-04" db="EMBL/GenBank/DDBJ databases">
        <authorList>
            <person name="Rodrigo-Torres L."/>
            <person name="Arahal R. D."/>
            <person name="Lucena T."/>
        </authorList>
    </citation>
    <scope>NUCLEOTIDE SEQUENCE [LARGE SCALE GENOMIC DNA]</scope>
    <source>
        <strain evidence="2 3">CECT 9623</strain>
    </source>
</reference>
<gene>
    <name evidence="2" type="ORF">DYBT9623_04321</name>
</gene>
<name>A0ABN7RJB4_9BACT</name>
<dbReference type="SUPFAM" id="SSF48452">
    <property type="entry name" value="TPR-like"/>
    <property type="match status" value="1"/>
</dbReference>
<dbReference type="InterPro" id="IPR019734">
    <property type="entry name" value="TPR_rpt"/>
</dbReference>
<sequence length="521" mass="59736">MKATFFYAFTMLKILKKRNGNLLLSIWIPVFLFASIAFAAPKNDLTADIDFTPRLQKAYFEIQKLRLPAARKLIEIERKENPDNAFIQYLDNYADLHYLLIAEDKAAYKNLSSQESKRLDQVAKLSDQSPYKRFLLAEIRLHWAFAKLKYGDQASGSWEIIKAYKLLEENRKKFPDFIPTLKSLGLLHILIGSIPDNYAWVAKIVGLRGNIQNGIRELRTVQQQEPFFKQEAELIDLLIHAYTLKLTPDQQKKIRQWPNEQPDNLLLHFFATTVLMKEGQSEEVLQYLNNAPAGDAYIDFPFLKYLKGEIALQKGQYDGAAAQYLLFQKEYRGFNYVKDTNFKLFMCRWLAGKDAEATAFAKKIGSTGETIIEADQLAERIGKEYLAGKIGAQQKILYKARYAFDGGYLKEATEVLQNVSESTFKIPAEKAEFNYRKARIMHKTGQTVPAIHYFERCLQLSGNTSPGFGASSALQLGYIYLDKKEKQKAASYFKKAMLFKKHEYKNSIDNKARAALTDLGE</sequence>
<organism evidence="2 3">
    <name type="scientific">Dyadobacter linearis</name>
    <dbReference type="NCBI Taxonomy" id="2823330"/>
    <lineage>
        <taxon>Bacteria</taxon>
        <taxon>Pseudomonadati</taxon>
        <taxon>Bacteroidota</taxon>
        <taxon>Cytophagia</taxon>
        <taxon>Cytophagales</taxon>
        <taxon>Spirosomataceae</taxon>
        <taxon>Dyadobacter</taxon>
    </lineage>
</organism>
<evidence type="ECO:0000313" key="2">
    <source>
        <dbReference type="EMBL" id="CAG5072782.1"/>
    </source>
</evidence>
<dbReference type="Gene3D" id="1.25.40.10">
    <property type="entry name" value="Tetratricopeptide repeat domain"/>
    <property type="match status" value="1"/>
</dbReference>
<accession>A0ABN7RJB4</accession>
<evidence type="ECO:0000313" key="3">
    <source>
        <dbReference type="Proteomes" id="UP000679725"/>
    </source>
</evidence>
<keyword evidence="3" id="KW-1185">Reference proteome</keyword>
<evidence type="ECO:0000256" key="1">
    <source>
        <dbReference type="PROSITE-ProRule" id="PRU00339"/>
    </source>
</evidence>
<dbReference type="EMBL" id="CAJRAU010000007">
    <property type="protein sequence ID" value="CAG5072782.1"/>
    <property type="molecule type" value="Genomic_DNA"/>
</dbReference>
<comment type="caution">
    <text evidence="2">The sequence shown here is derived from an EMBL/GenBank/DDBJ whole genome shotgun (WGS) entry which is preliminary data.</text>
</comment>
<protein>
    <recommendedName>
        <fullName evidence="4">Tetratricopeptide repeat protein</fullName>
    </recommendedName>
</protein>
<feature type="repeat" description="TPR" evidence="1">
    <location>
        <begin position="470"/>
        <end position="503"/>
    </location>
</feature>
<proteinExistence type="predicted"/>
<dbReference type="SMART" id="SM00028">
    <property type="entry name" value="TPR"/>
    <property type="match status" value="2"/>
</dbReference>
<keyword evidence="1" id="KW-0802">TPR repeat</keyword>
<dbReference type="Proteomes" id="UP000679725">
    <property type="component" value="Unassembled WGS sequence"/>
</dbReference>
<dbReference type="RefSeq" id="WP_229254788.1">
    <property type="nucleotide sequence ID" value="NZ_CAJRAU010000007.1"/>
</dbReference>
<evidence type="ECO:0008006" key="4">
    <source>
        <dbReference type="Google" id="ProtNLM"/>
    </source>
</evidence>
<dbReference type="InterPro" id="IPR011990">
    <property type="entry name" value="TPR-like_helical_dom_sf"/>
</dbReference>
<dbReference type="PROSITE" id="PS50005">
    <property type="entry name" value="TPR"/>
    <property type="match status" value="1"/>
</dbReference>